<evidence type="ECO:0000313" key="2">
    <source>
        <dbReference type="EMBL" id="EAZ89157.1"/>
    </source>
</evidence>
<proteinExistence type="predicted"/>
<dbReference type="EMBL" id="AAXW01000052">
    <property type="protein sequence ID" value="EAZ89157.1"/>
    <property type="molecule type" value="Genomic_DNA"/>
</dbReference>
<feature type="transmembrane region" description="Helical" evidence="1">
    <location>
        <begin position="12"/>
        <end position="34"/>
    </location>
</feature>
<dbReference type="AlphaFoldDB" id="A3IWH3"/>
<sequence length="55" mass="6088">MRRRIKLYDVQTVTVLYGLAILALTTGSSGYTLFAVETHGNNPSRAGFPCAFRPR</sequence>
<dbReference type="Proteomes" id="UP000003781">
    <property type="component" value="Unassembled WGS sequence"/>
</dbReference>
<accession>A3IWH3</accession>
<name>A3IWH3_9CHRO</name>
<gene>
    <name evidence="2" type="ORF">CY0110_31685</name>
</gene>
<organism evidence="2 3">
    <name type="scientific">Crocosphaera chwakensis CCY0110</name>
    <dbReference type="NCBI Taxonomy" id="391612"/>
    <lineage>
        <taxon>Bacteria</taxon>
        <taxon>Bacillati</taxon>
        <taxon>Cyanobacteriota</taxon>
        <taxon>Cyanophyceae</taxon>
        <taxon>Oscillatoriophycideae</taxon>
        <taxon>Chroococcales</taxon>
        <taxon>Aphanothecaceae</taxon>
        <taxon>Crocosphaera</taxon>
        <taxon>Crocosphaera chwakensis</taxon>
    </lineage>
</organism>
<reference evidence="2 3" key="1">
    <citation type="submission" date="2007-03" db="EMBL/GenBank/DDBJ databases">
        <authorList>
            <person name="Stal L."/>
            <person name="Ferriera S."/>
            <person name="Johnson J."/>
            <person name="Kravitz S."/>
            <person name="Beeson K."/>
            <person name="Sutton G."/>
            <person name="Rogers Y.-H."/>
            <person name="Friedman R."/>
            <person name="Frazier M."/>
            <person name="Venter J.C."/>
        </authorList>
    </citation>
    <scope>NUCLEOTIDE SEQUENCE [LARGE SCALE GENOMIC DNA]</scope>
    <source>
        <strain evidence="2 3">CCY0110</strain>
    </source>
</reference>
<keyword evidence="3" id="KW-1185">Reference proteome</keyword>
<keyword evidence="1" id="KW-1133">Transmembrane helix</keyword>
<keyword evidence="1" id="KW-0812">Transmembrane</keyword>
<comment type="caution">
    <text evidence="2">The sequence shown here is derived from an EMBL/GenBank/DDBJ whole genome shotgun (WGS) entry which is preliminary data.</text>
</comment>
<evidence type="ECO:0000256" key="1">
    <source>
        <dbReference type="SAM" id="Phobius"/>
    </source>
</evidence>
<evidence type="ECO:0000313" key="3">
    <source>
        <dbReference type="Proteomes" id="UP000003781"/>
    </source>
</evidence>
<protein>
    <submittedName>
        <fullName evidence="2">Uncharacterized protein</fullName>
    </submittedName>
</protein>
<keyword evidence="1" id="KW-0472">Membrane</keyword>